<evidence type="ECO:0000256" key="5">
    <source>
        <dbReference type="ARBA" id="ARBA00022989"/>
    </source>
</evidence>
<feature type="transmembrane region" description="Helical" evidence="7">
    <location>
        <begin position="183"/>
        <end position="207"/>
    </location>
</feature>
<feature type="domain" description="ABC transmembrane type-1" evidence="9">
    <location>
        <begin position="97"/>
        <end position="311"/>
    </location>
</feature>
<comment type="similarity">
    <text evidence="7">Belongs to the binding-protein-dependent transport system permease family.</text>
</comment>
<evidence type="ECO:0000256" key="3">
    <source>
        <dbReference type="ARBA" id="ARBA00022475"/>
    </source>
</evidence>
<reference evidence="10" key="1">
    <citation type="journal article" date="2014" name="Int. J. Syst. Evol. Microbiol.">
        <title>Complete genome sequence of Corynebacterium casei LMG S-19264T (=DSM 44701T), isolated from a smear-ripened cheese.</title>
        <authorList>
            <consortium name="US DOE Joint Genome Institute (JGI-PGF)"/>
            <person name="Walter F."/>
            <person name="Albersmeier A."/>
            <person name="Kalinowski J."/>
            <person name="Ruckert C."/>
        </authorList>
    </citation>
    <scope>NUCLEOTIDE SEQUENCE</scope>
    <source>
        <strain evidence="10">JCM 19831</strain>
    </source>
</reference>
<feature type="region of interest" description="Disordered" evidence="8">
    <location>
        <begin position="1"/>
        <end position="26"/>
    </location>
</feature>
<keyword evidence="6 7" id="KW-0472">Membrane</keyword>
<evidence type="ECO:0000256" key="2">
    <source>
        <dbReference type="ARBA" id="ARBA00022448"/>
    </source>
</evidence>
<keyword evidence="11" id="KW-1185">Reference proteome</keyword>
<evidence type="ECO:0000256" key="7">
    <source>
        <dbReference type="RuleBase" id="RU363032"/>
    </source>
</evidence>
<dbReference type="GO" id="GO:0005886">
    <property type="term" value="C:plasma membrane"/>
    <property type="evidence" value="ECO:0007669"/>
    <property type="project" value="UniProtKB-SubCell"/>
</dbReference>
<evidence type="ECO:0000256" key="4">
    <source>
        <dbReference type="ARBA" id="ARBA00022692"/>
    </source>
</evidence>
<organism evidence="10 11">
    <name type="scientific">Dactylosporangium sucinum</name>
    <dbReference type="NCBI Taxonomy" id="1424081"/>
    <lineage>
        <taxon>Bacteria</taxon>
        <taxon>Bacillati</taxon>
        <taxon>Actinomycetota</taxon>
        <taxon>Actinomycetes</taxon>
        <taxon>Micromonosporales</taxon>
        <taxon>Micromonosporaceae</taxon>
        <taxon>Dactylosporangium</taxon>
    </lineage>
</organism>
<feature type="transmembrane region" description="Helical" evidence="7">
    <location>
        <begin position="290"/>
        <end position="315"/>
    </location>
</feature>
<dbReference type="AlphaFoldDB" id="A0A917UG71"/>
<evidence type="ECO:0000256" key="1">
    <source>
        <dbReference type="ARBA" id="ARBA00004651"/>
    </source>
</evidence>
<keyword evidence="5 7" id="KW-1133">Transmembrane helix</keyword>
<protein>
    <submittedName>
        <fullName evidence="10">Sugar ABC transporter permease</fullName>
    </submittedName>
</protein>
<comment type="subcellular location">
    <subcellularLocation>
        <location evidence="1 7">Cell membrane</location>
        <topology evidence="1 7">Multi-pass membrane protein</topology>
    </subcellularLocation>
</comment>
<keyword evidence="2 7" id="KW-0813">Transport</keyword>
<keyword evidence="3" id="KW-1003">Cell membrane</keyword>
<dbReference type="InterPro" id="IPR051393">
    <property type="entry name" value="ABC_transporter_permease"/>
</dbReference>
<feature type="transmembrane region" description="Helical" evidence="7">
    <location>
        <begin position="100"/>
        <end position="122"/>
    </location>
</feature>
<dbReference type="PROSITE" id="PS50928">
    <property type="entry name" value="ABC_TM1"/>
    <property type="match status" value="1"/>
</dbReference>
<dbReference type="CDD" id="cd06261">
    <property type="entry name" value="TM_PBP2"/>
    <property type="match status" value="1"/>
</dbReference>
<proteinExistence type="inferred from homology"/>
<dbReference type="PANTHER" id="PTHR30193:SF37">
    <property type="entry name" value="INNER MEMBRANE ABC TRANSPORTER PERMEASE PROTEIN YCJO"/>
    <property type="match status" value="1"/>
</dbReference>
<dbReference type="SUPFAM" id="SSF161098">
    <property type="entry name" value="MetI-like"/>
    <property type="match status" value="1"/>
</dbReference>
<dbReference type="PANTHER" id="PTHR30193">
    <property type="entry name" value="ABC TRANSPORTER PERMEASE PROTEIN"/>
    <property type="match status" value="1"/>
</dbReference>
<evidence type="ECO:0000259" key="9">
    <source>
        <dbReference type="PROSITE" id="PS50928"/>
    </source>
</evidence>
<reference evidence="10" key="2">
    <citation type="submission" date="2020-09" db="EMBL/GenBank/DDBJ databases">
        <authorList>
            <person name="Sun Q."/>
            <person name="Ohkuma M."/>
        </authorList>
    </citation>
    <scope>NUCLEOTIDE SEQUENCE</scope>
    <source>
        <strain evidence="10">JCM 19831</strain>
    </source>
</reference>
<dbReference type="Pfam" id="PF00528">
    <property type="entry name" value="BPD_transp_1"/>
    <property type="match status" value="1"/>
</dbReference>
<dbReference type="Gene3D" id="1.10.3720.10">
    <property type="entry name" value="MetI-like"/>
    <property type="match status" value="1"/>
</dbReference>
<dbReference type="InterPro" id="IPR000515">
    <property type="entry name" value="MetI-like"/>
</dbReference>
<sequence length="323" mass="35257">MSASVSTVARRPRAGRRPPNPAPRRRRSRAELFGRLVPYLLLAPAVAFFVTVMLVPMGKAVQVSLYEWSPIPGAENTFLGAGNYTRAFGDAEFGRSVINAVVYMLVTVPGQIVLGLFLALLLNNRLPGRTLFRVLFYLPVVTSWVVVSLLFRYLFANDGALNWLLVEALGVSQEPVGWLDSRWTAMVTLCALGIWKGVGWTAVILLAGLQGVPAEQQEAAAVDGAGYLRRLWHVTLPALRRTLLFVTILLGIGGLQAFIQVLLLTDGGPAGQTEMPLTYVYKQAFDFLDFGYGSALAVLMTAAVLIVSITQTAFFNRLDRGVQ</sequence>
<keyword evidence="4 7" id="KW-0812">Transmembrane</keyword>
<comment type="caution">
    <text evidence="10">The sequence shown here is derived from an EMBL/GenBank/DDBJ whole genome shotgun (WGS) entry which is preliminary data.</text>
</comment>
<accession>A0A917UG71</accession>
<dbReference type="InterPro" id="IPR035906">
    <property type="entry name" value="MetI-like_sf"/>
</dbReference>
<evidence type="ECO:0000256" key="8">
    <source>
        <dbReference type="SAM" id="MobiDB-lite"/>
    </source>
</evidence>
<gene>
    <name evidence="10" type="ORF">GCM10007977_101130</name>
</gene>
<evidence type="ECO:0000313" key="11">
    <source>
        <dbReference type="Proteomes" id="UP000642070"/>
    </source>
</evidence>
<evidence type="ECO:0000256" key="6">
    <source>
        <dbReference type="ARBA" id="ARBA00023136"/>
    </source>
</evidence>
<dbReference type="GO" id="GO:0055085">
    <property type="term" value="P:transmembrane transport"/>
    <property type="evidence" value="ECO:0007669"/>
    <property type="project" value="InterPro"/>
</dbReference>
<name>A0A917UG71_9ACTN</name>
<evidence type="ECO:0000313" key="10">
    <source>
        <dbReference type="EMBL" id="GGM83528.1"/>
    </source>
</evidence>
<feature type="transmembrane region" description="Helical" evidence="7">
    <location>
        <begin position="243"/>
        <end position="263"/>
    </location>
</feature>
<dbReference type="Proteomes" id="UP000642070">
    <property type="component" value="Unassembled WGS sequence"/>
</dbReference>
<dbReference type="RefSeq" id="WP_190257256.1">
    <property type="nucleotide sequence ID" value="NZ_BMPI01000093.1"/>
</dbReference>
<dbReference type="EMBL" id="BMPI01000093">
    <property type="protein sequence ID" value="GGM83528.1"/>
    <property type="molecule type" value="Genomic_DNA"/>
</dbReference>
<feature type="transmembrane region" description="Helical" evidence="7">
    <location>
        <begin position="32"/>
        <end position="55"/>
    </location>
</feature>
<feature type="transmembrane region" description="Helical" evidence="7">
    <location>
        <begin position="134"/>
        <end position="155"/>
    </location>
</feature>